<dbReference type="AlphaFoldDB" id="A0A8H5GSB0"/>
<comment type="caution">
    <text evidence="8">The sequence shown here is derived from an EMBL/GenBank/DDBJ whole genome shotgun (WGS) entry which is preliminary data.</text>
</comment>
<gene>
    <name evidence="8" type="ORF">D9758_001143</name>
</gene>
<evidence type="ECO:0000313" key="8">
    <source>
        <dbReference type="EMBL" id="KAF5370000.1"/>
    </source>
</evidence>
<keyword evidence="3 7" id="KW-1133">Transmembrane helix</keyword>
<keyword evidence="6" id="KW-0012">Acyltransferase</keyword>
<evidence type="ECO:0000256" key="6">
    <source>
        <dbReference type="ARBA" id="ARBA00023315"/>
    </source>
</evidence>
<evidence type="ECO:0000256" key="4">
    <source>
        <dbReference type="ARBA" id="ARBA00023098"/>
    </source>
</evidence>
<keyword evidence="2 7" id="KW-0812">Transmembrane</keyword>
<feature type="transmembrane region" description="Helical" evidence="7">
    <location>
        <begin position="77"/>
        <end position="101"/>
    </location>
</feature>
<sequence>MEKFSAYRDPGTGIQPFLTPVPPPNPNGNFLSLLVLPIGYMLGTIRSALILVLLATYLLVVYGLFSILLFVPPLHRIASSIITSIICRSILFLLGLFWIPVEIVARKRSRGNVSAGSWSPAAGDIIVSNWVSWIELLWLAFRFNPIFMLPIPESAVVHADLSASSPVTHTPGRRTGTGSANIATPVRGPSSQIPIVGFKPVSLLTMIQQTGHIPPFQSISGTKPSSLEDIRAAADRPIVVFPECTTSNGRGLTRFADIFHRTLPVKGWNIYIMCTRLDSPTAFAPTLSYSIPSTVMNPLSHMFALTMSITSLTMSVKLLAPSESPSSSTFIASEVLGDSSKKDQLTEACASLIAQTGKLKRMTMGWEDKARFIEFYRGRRSS</sequence>
<dbReference type="PANTHER" id="PTHR23063">
    <property type="entry name" value="PHOSPHOLIPID ACYLTRANSFERASE"/>
    <property type="match status" value="1"/>
</dbReference>
<evidence type="ECO:0000256" key="1">
    <source>
        <dbReference type="ARBA" id="ARBA00022679"/>
    </source>
</evidence>
<dbReference type="GO" id="GO:0016746">
    <property type="term" value="F:acyltransferase activity"/>
    <property type="evidence" value="ECO:0007669"/>
    <property type="project" value="UniProtKB-KW"/>
</dbReference>
<evidence type="ECO:0000313" key="9">
    <source>
        <dbReference type="Proteomes" id="UP000559256"/>
    </source>
</evidence>
<reference evidence="8 9" key="1">
    <citation type="journal article" date="2020" name="ISME J.">
        <title>Uncovering the hidden diversity of litter-decomposition mechanisms in mushroom-forming fungi.</title>
        <authorList>
            <person name="Floudas D."/>
            <person name="Bentzer J."/>
            <person name="Ahren D."/>
            <person name="Johansson T."/>
            <person name="Persson P."/>
            <person name="Tunlid A."/>
        </authorList>
    </citation>
    <scope>NUCLEOTIDE SEQUENCE [LARGE SCALE GENOMIC DNA]</scope>
    <source>
        <strain evidence="8 9">CBS 291.85</strain>
    </source>
</reference>
<dbReference type="GO" id="GO:0006629">
    <property type="term" value="P:lipid metabolic process"/>
    <property type="evidence" value="ECO:0007669"/>
    <property type="project" value="UniProtKB-KW"/>
</dbReference>
<accession>A0A8H5GSB0</accession>
<keyword evidence="5 7" id="KW-0472">Membrane</keyword>
<dbReference type="OrthoDB" id="272512at2759"/>
<evidence type="ECO:0000256" key="7">
    <source>
        <dbReference type="SAM" id="Phobius"/>
    </source>
</evidence>
<feature type="transmembrane region" description="Helical" evidence="7">
    <location>
        <begin position="50"/>
        <end position="71"/>
    </location>
</feature>
<proteinExistence type="predicted"/>
<keyword evidence="4" id="KW-0443">Lipid metabolism</keyword>
<evidence type="ECO:0000256" key="5">
    <source>
        <dbReference type="ARBA" id="ARBA00023136"/>
    </source>
</evidence>
<dbReference type="EMBL" id="JAACJM010000012">
    <property type="protein sequence ID" value="KAF5370000.1"/>
    <property type="molecule type" value="Genomic_DNA"/>
</dbReference>
<name>A0A8H5GSB0_9AGAR</name>
<protein>
    <submittedName>
        <fullName evidence="8">Uncharacterized protein</fullName>
    </submittedName>
</protein>
<evidence type="ECO:0000256" key="3">
    <source>
        <dbReference type="ARBA" id="ARBA00022989"/>
    </source>
</evidence>
<evidence type="ECO:0000256" key="2">
    <source>
        <dbReference type="ARBA" id="ARBA00022692"/>
    </source>
</evidence>
<keyword evidence="1" id="KW-0808">Transferase</keyword>
<keyword evidence="9" id="KW-1185">Reference proteome</keyword>
<dbReference type="Proteomes" id="UP000559256">
    <property type="component" value="Unassembled WGS sequence"/>
</dbReference>
<organism evidence="8 9">
    <name type="scientific">Tetrapyrgos nigripes</name>
    <dbReference type="NCBI Taxonomy" id="182062"/>
    <lineage>
        <taxon>Eukaryota</taxon>
        <taxon>Fungi</taxon>
        <taxon>Dikarya</taxon>
        <taxon>Basidiomycota</taxon>
        <taxon>Agaricomycotina</taxon>
        <taxon>Agaricomycetes</taxon>
        <taxon>Agaricomycetidae</taxon>
        <taxon>Agaricales</taxon>
        <taxon>Marasmiineae</taxon>
        <taxon>Marasmiaceae</taxon>
        <taxon>Tetrapyrgos</taxon>
    </lineage>
</organism>
<dbReference type="PANTHER" id="PTHR23063:SF60">
    <property type="entry name" value="LYSOPHOSPHATIDIC ACID:OLEOYL-COA ACYLTRANSFERASE 1"/>
    <property type="match status" value="1"/>
</dbReference>